<dbReference type="GO" id="GO:0051082">
    <property type="term" value="F:unfolded protein binding"/>
    <property type="evidence" value="ECO:0007669"/>
    <property type="project" value="TreeGrafter"/>
</dbReference>
<dbReference type="GO" id="GO:0050821">
    <property type="term" value="P:protein stabilization"/>
    <property type="evidence" value="ECO:0007669"/>
    <property type="project" value="TreeGrafter"/>
</dbReference>
<feature type="compositionally biased region" description="Basic and acidic residues" evidence="6">
    <location>
        <begin position="197"/>
        <end position="213"/>
    </location>
</feature>
<dbReference type="SMART" id="SM01070">
    <property type="entry name" value="CDC37_M"/>
    <property type="match status" value="1"/>
</dbReference>
<dbReference type="Gene3D" id="1.20.58.610">
    <property type="entry name" value="Cdc37, Hsp90 binding domain"/>
    <property type="match status" value="1"/>
</dbReference>
<keyword evidence="11" id="KW-1185">Reference proteome</keyword>
<proteinExistence type="inferred from homology"/>
<dbReference type="Pfam" id="PF08565">
    <property type="entry name" value="CDC37_M"/>
    <property type="match status" value="1"/>
</dbReference>
<dbReference type="GO" id="GO:0006457">
    <property type="term" value="P:protein folding"/>
    <property type="evidence" value="ECO:0007669"/>
    <property type="project" value="TreeGrafter"/>
</dbReference>
<dbReference type="AlphaFoldDB" id="A0AAV9XQL3"/>
<dbReference type="GO" id="GO:0019901">
    <property type="term" value="F:protein kinase binding"/>
    <property type="evidence" value="ECO:0007669"/>
    <property type="project" value="InterPro"/>
</dbReference>
<evidence type="ECO:0000259" key="9">
    <source>
        <dbReference type="SMART" id="SM01071"/>
    </source>
</evidence>
<dbReference type="PANTHER" id="PTHR12800:SF4">
    <property type="entry name" value="HSP90 CO-CHAPERONE CDC37"/>
    <property type="match status" value="1"/>
</dbReference>
<feature type="domain" description="Cdc37 C-terminal" evidence="7">
    <location>
        <begin position="392"/>
        <end position="491"/>
    </location>
</feature>
<evidence type="ECO:0000313" key="10">
    <source>
        <dbReference type="EMBL" id="KAK6543911.1"/>
    </source>
</evidence>
<evidence type="ECO:0000256" key="6">
    <source>
        <dbReference type="SAM" id="MobiDB-lite"/>
    </source>
</evidence>
<comment type="subcellular location">
    <subcellularLocation>
        <location evidence="1">Cytoplasm</location>
    </subcellularLocation>
</comment>
<keyword evidence="4" id="KW-0143">Chaperone</keyword>
<evidence type="ECO:0000256" key="4">
    <source>
        <dbReference type="ARBA" id="ARBA00023186"/>
    </source>
</evidence>
<dbReference type="Proteomes" id="UP001365542">
    <property type="component" value="Unassembled WGS sequence"/>
</dbReference>
<feature type="region of interest" description="Disordered" evidence="6">
    <location>
        <begin position="195"/>
        <end position="252"/>
    </location>
</feature>
<dbReference type="EMBL" id="JAVHJO010000001">
    <property type="protein sequence ID" value="KAK6543911.1"/>
    <property type="molecule type" value="Genomic_DNA"/>
</dbReference>
<accession>A0AAV9XQL3</accession>
<dbReference type="InterPro" id="IPR013874">
    <property type="entry name" value="Cdc37_Hsp90-bd"/>
</dbReference>
<evidence type="ECO:0000313" key="11">
    <source>
        <dbReference type="Proteomes" id="UP001365542"/>
    </source>
</evidence>
<feature type="domain" description="Cdc37 Hsp90 binding" evidence="8">
    <location>
        <begin position="194"/>
        <end position="377"/>
    </location>
</feature>
<feature type="domain" description="Cdc37 N-terminal" evidence="9">
    <location>
        <begin position="2"/>
        <end position="191"/>
    </location>
</feature>
<feature type="region of interest" description="Disordered" evidence="6">
    <location>
        <begin position="395"/>
        <end position="415"/>
    </location>
</feature>
<dbReference type="SMART" id="SM01069">
    <property type="entry name" value="CDC37_C"/>
    <property type="match status" value="1"/>
</dbReference>
<comment type="caution">
    <text evidence="10">The sequence shown here is derived from an EMBL/GenBank/DDBJ whole genome shotgun (WGS) entry which is preliminary data.</text>
</comment>
<dbReference type="SMART" id="SM01071">
    <property type="entry name" value="CDC37_N"/>
    <property type="match status" value="1"/>
</dbReference>
<feature type="region of interest" description="Disordered" evidence="6">
    <location>
        <begin position="164"/>
        <end position="183"/>
    </location>
</feature>
<protein>
    <recommendedName>
        <fullName evidence="5">Hsp90 chaperone protein kinase-targeting subunit</fullName>
    </recommendedName>
</protein>
<dbReference type="Pfam" id="PF03234">
    <property type="entry name" value="CDC37_N"/>
    <property type="match status" value="1"/>
</dbReference>
<dbReference type="InterPro" id="IPR038189">
    <property type="entry name" value="Cdc37_Hsp90-bd_sf"/>
</dbReference>
<organism evidence="10 11">
    <name type="scientific">Orbilia ellipsospora</name>
    <dbReference type="NCBI Taxonomy" id="2528407"/>
    <lineage>
        <taxon>Eukaryota</taxon>
        <taxon>Fungi</taxon>
        <taxon>Dikarya</taxon>
        <taxon>Ascomycota</taxon>
        <taxon>Pezizomycotina</taxon>
        <taxon>Orbiliomycetes</taxon>
        <taxon>Orbiliales</taxon>
        <taxon>Orbiliaceae</taxon>
        <taxon>Orbilia</taxon>
    </lineage>
</organism>
<keyword evidence="3" id="KW-0963">Cytoplasm</keyword>
<evidence type="ECO:0000256" key="5">
    <source>
        <dbReference type="ARBA" id="ARBA00031396"/>
    </source>
</evidence>
<feature type="region of interest" description="Disordered" evidence="6">
    <location>
        <begin position="477"/>
        <end position="510"/>
    </location>
</feature>
<sequence>MVIDYSKWDNLEVSDDSDVEVHPNVDKRSFIRWKQRDIHEKREIRSHNKVNMKNEHIMNDRLLSRIETLHAALKSHIEKSETKDGTPEDFVLQTLLETTTPEDLEKAPVAGKPDPNAPTYADMLAKLADRVSQEIPKNAADRWKAFEQGLSKFKNELATRNEASKAELAKMEREDSRKITSEGLRDGFNTTIVAKSDSAESSKTKTEKSKVETVELLNSPDPKSPAIESSSGADADIEEGSDEDSEFDKQHHATKLGKDFGKIKSTDLRASAEFIAKNPSVLAERESDGLLIEAFNAQMDGKDVLAKQYVHQALLLQYCNKLGGSANAVSMLFKRITTANHAAQKAFYDDVNDTSRKIKTRAADIAKERASEPKEVEQIQLHAVDPNQQIYIEIPPKDSDNPEHQQSRQIFESFPPGFRRALETKDLDKINVVLGKMSVDEAEEIVGKLSESGMLSLVEGVIDSTTEEGQAQLAELEAEQKNKGKQPSLASEPIKEEEEEEHNPLIDEVD</sequence>
<dbReference type="GO" id="GO:0005737">
    <property type="term" value="C:cytoplasm"/>
    <property type="evidence" value="ECO:0007669"/>
    <property type="project" value="UniProtKB-SubCell"/>
</dbReference>
<feature type="compositionally biased region" description="Basic and acidic residues" evidence="6">
    <location>
        <begin position="395"/>
        <end position="406"/>
    </location>
</feature>
<dbReference type="InterPro" id="IPR013855">
    <property type="entry name" value="Cdc37_N_dom"/>
</dbReference>
<evidence type="ECO:0000256" key="3">
    <source>
        <dbReference type="ARBA" id="ARBA00022490"/>
    </source>
</evidence>
<reference evidence="10 11" key="1">
    <citation type="submission" date="2019-10" db="EMBL/GenBank/DDBJ databases">
        <authorList>
            <person name="Palmer J.M."/>
        </authorList>
    </citation>
    <scope>NUCLEOTIDE SEQUENCE [LARGE SCALE GENOMIC DNA]</scope>
    <source>
        <strain evidence="10 11">TWF694</strain>
    </source>
</reference>
<dbReference type="Pfam" id="PF08564">
    <property type="entry name" value="CDC37_C"/>
    <property type="match status" value="1"/>
</dbReference>
<dbReference type="InterPro" id="IPR013873">
    <property type="entry name" value="Cdc37_C"/>
</dbReference>
<evidence type="ECO:0000256" key="1">
    <source>
        <dbReference type="ARBA" id="ARBA00004496"/>
    </source>
</evidence>
<feature type="compositionally biased region" description="Acidic residues" evidence="6">
    <location>
        <begin position="495"/>
        <end position="510"/>
    </location>
</feature>
<feature type="compositionally biased region" description="Acidic residues" evidence="6">
    <location>
        <begin position="235"/>
        <end position="246"/>
    </location>
</feature>
<name>A0AAV9XQL3_9PEZI</name>
<dbReference type="InterPro" id="IPR004918">
    <property type="entry name" value="Cdc37"/>
</dbReference>
<comment type="similarity">
    <text evidence="2">Belongs to the CDC37 family.</text>
</comment>
<dbReference type="PANTHER" id="PTHR12800">
    <property type="entry name" value="CDC37-RELATED"/>
    <property type="match status" value="1"/>
</dbReference>
<dbReference type="SUPFAM" id="SSF101391">
    <property type="entry name" value="Hsp90 co-chaperone CDC37"/>
    <property type="match status" value="1"/>
</dbReference>
<evidence type="ECO:0000256" key="2">
    <source>
        <dbReference type="ARBA" id="ARBA00006222"/>
    </source>
</evidence>
<evidence type="ECO:0000259" key="7">
    <source>
        <dbReference type="SMART" id="SM01069"/>
    </source>
</evidence>
<dbReference type="GO" id="GO:0031072">
    <property type="term" value="F:heat shock protein binding"/>
    <property type="evidence" value="ECO:0007669"/>
    <property type="project" value="TreeGrafter"/>
</dbReference>
<gene>
    <name evidence="10" type="primary">CDC37</name>
    <name evidence="10" type="ORF">TWF694_000630</name>
</gene>
<evidence type="ECO:0000259" key="8">
    <source>
        <dbReference type="SMART" id="SM01070"/>
    </source>
</evidence>
<dbReference type="GO" id="GO:0051087">
    <property type="term" value="F:protein-folding chaperone binding"/>
    <property type="evidence" value="ECO:0007669"/>
    <property type="project" value="TreeGrafter"/>
</dbReference>